<dbReference type="InterPro" id="IPR051917">
    <property type="entry name" value="Transposase-Integrase"/>
</dbReference>
<dbReference type="NCBIfam" id="NF033563">
    <property type="entry name" value="transpos_IS30"/>
    <property type="match status" value="1"/>
</dbReference>
<evidence type="ECO:0000256" key="1">
    <source>
        <dbReference type="ARBA" id="ARBA00023172"/>
    </source>
</evidence>
<dbReference type="GO" id="GO:0006310">
    <property type="term" value="P:DNA recombination"/>
    <property type="evidence" value="ECO:0007669"/>
    <property type="project" value="UniProtKB-KW"/>
</dbReference>
<keyword evidence="1" id="KW-0233">DNA recombination</keyword>
<comment type="caution">
    <text evidence="3">The sequence shown here is derived from an EMBL/GenBank/DDBJ whole genome shotgun (WGS) entry which is preliminary data.</text>
</comment>
<dbReference type="InterPro" id="IPR012337">
    <property type="entry name" value="RNaseH-like_sf"/>
</dbReference>
<dbReference type="GO" id="GO:0004803">
    <property type="term" value="F:transposase activity"/>
    <property type="evidence" value="ECO:0007669"/>
    <property type="project" value="TreeGrafter"/>
</dbReference>
<reference evidence="3 4" key="1">
    <citation type="submission" date="2018-02" db="EMBL/GenBank/DDBJ databases">
        <title>Genomic Encyclopedia of Archaeal and Bacterial Type Strains, Phase II (KMG-II): from individual species to whole genera.</title>
        <authorList>
            <person name="Goeker M."/>
        </authorList>
    </citation>
    <scope>NUCLEOTIDE SEQUENCE [LARGE SCALE GENOMIC DNA]</scope>
    <source>
        <strain evidence="3 4">DSM 15099</strain>
    </source>
</reference>
<dbReference type="PROSITE" id="PS50994">
    <property type="entry name" value="INTEGRASE"/>
    <property type="match status" value="1"/>
</dbReference>
<dbReference type="PANTHER" id="PTHR10948:SF23">
    <property type="entry name" value="TRANSPOSASE INSI FOR INSERTION SEQUENCE ELEMENT IS30A-RELATED"/>
    <property type="match status" value="1"/>
</dbReference>
<proteinExistence type="predicted"/>
<name>A0A2S6FUR1_9CLOT</name>
<protein>
    <submittedName>
        <fullName evidence="3">IS30 family transposase</fullName>
    </submittedName>
</protein>
<organism evidence="3 4">
    <name type="scientific">Clostridium algidicarnis DSM 15099</name>
    <dbReference type="NCBI Taxonomy" id="1121295"/>
    <lineage>
        <taxon>Bacteria</taxon>
        <taxon>Bacillati</taxon>
        <taxon>Bacillota</taxon>
        <taxon>Clostridia</taxon>
        <taxon>Eubacteriales</taxon>
        <taxon>Clostridiaceae</taxon>
        <taxon>Clostridium</taxon>
    </lineage>
</organism>
<evidence type="ECO:0000313" key="4">
    <source>
        <dbReference type="Proteomes" id="UP000239863"/>
    </source>
</evidence>
<accession>A0A2S6FUR1</accession>
<sequence>MSNKELCKGKHLIIEDRLIIEYGLDQNYTLKEIAERVKKDPTTISKEIRRNRFLRVSKRKENDVQPCQHWRSCTKTNLCNNRCGKQCKKCSFINCYRTCNEYSTKKCTKINRYPYVCNGCNTVTTCMAEKSYYKAKVADSKYRDLLTSSREDLNITSEDLKKIDDIISPLISKGQSLSHILTHHKNEINCCERTLYYYFDKNAFTARSIDLPRKVKYKPRKKHKQPVTKESTDRVGRTFDNFVKFVDDNPNIPVVEMDTVHGTRSGKVLLTFLFRNCSLMLAFIIESCSQVDVKEVIDKLYALLGHEVFNKCFPVILTDNGSEFKKPEALELDAEGNQRTKIFYCNPMASYQKPHVEKNHEYIRYVIPKGISFNNRTQEDITLMINHINSTARASLNGNTPFKLAQMLLDNSLLEKLSLKHISADEVHLKPALFKK</sequence>
<gene>
    <name evidence="3" type="ORF">BD821_12410</name>
</gene>
<dbReference type="GO" id="GO:0005829">
    <property type="term" value="C:cytosol"/>
    <property type="evidence" value="ECO:0007669"/>
    <property type="project" value="TreeGrafter"/>
</dbReference>
<dbReference type="InterPro" id="IPR025246">
    <property type="entry name" value="IS30-like_HTH"/>
</dbReference>
<dbReference type="OrthoDB" id="9776104at2"/>
<dbReference type="GO" id="GO:0003676">
    <property type="term" value="F:nucleic acid binding"/>
    <property type="evidence" value="ECO:0007669"/>
    <property type="project" value="InterPro"/>
</dbReference>
<dbReference type="GO" id="GO:0032196">
    <property type="term" value="P:transposition"/>
    <property type="evidence" value="ECO:0007669"/>
    <property type="project" value="TreeGrafter"/>
</dbReference>
<dbReference type="RefSeq" id="WP_104410744.1">
    <property type="nucleotide sequence ID" value="NZ_PTIS01000024.1"/>
</dbReference>
<dbReference type="Pfam" id="PF13936">
    <property type="entry name" value="HTH_38"/>
    <property type="match status" value="1"/>
</dbReference>
<dbReference type="AlphaFoldDB" id="A0A2S6FUR1"/>
<dbReference type="EMBL" id="PTIS01000024">
    <property type="protein sequence ID" value="PPK44143.1"/>
    <property type="molecule type" value="Genomic_DNA"/>
</dbReference>
<feature type="domain" description="Integrase catalytic" evidence="2">
    <location>
        <begin position="246"/>
        <end position="409"/>
    </location>
</feature>
<dbReference type="InterPro" id="IPR036397">
    <property type="entry name" value="RNaseH_sf"/>
</dbReference>
<dbReference type="Proteomes" id="UP000239863">
    <property type="component" value="Unassembled WGS sequence"/>
</dbReference>
<dbReference type="GO" id="GO:0015074">
    <property type="term" value="P:DNA integration"/>
    <property type="evidence" value="ECO:0007669"/>
    <property type="project" value="InterPro"/>
</dbReference>
<dbReference type="Gene3D" id="3.30.420.10">
    <property type="entry name" value="Ribonuclease H-like superfamily/Ribonuclease H"/>
    <property type="match status" value="1"/>
</dbReference>
<dbReference type="PANTHER" id="PTHR10948">
    <property type="entry name" value="TRANSPOSASE"/>
    <property type="match status" value="1"/>
</dbReference>
<dbReference type="InterPro" id="IPR053392">
    <property type="entry name" value="Transposase_IS30-like"/>
</dbReference>
<dbReference type="SUPFAM" id="SSF53098">
    <property type="entry name" value="Ribonuclease H-like"/>
    <property type="match status" value="1"/>
</dbReference>
<evidence type="ECO:0000259" key="2">
    <source>
        <dbReference type="PROSITE" id="PS50994"/>
    </source>
</evidence>
<dbReference type="InterPro" id="IPR001584">
    <property type="entry name" value="Integrase_cat-core"/>
</dbReference>
<evidence type="ECO:0000313" key="3">
    <source>
        <dbReference type="EMBL" id="PPK44143.1"/>
    </source>
</evidence>